<dbReference type="InterPro" id="IPR049551">
    <property type="entry name" value="PKS_DH_C"/>
</dbReference>
<evidence type="ECO:0000313" key="5">
    <source>
        <dbReference type="EMBL" id="EUA94051.1"/>
    </source>
</evidence>
<dbReference type="InterPro" id="IPR049900">
    <property type="entry name" value="PKS_mFAS_DH"/>
</dbReference>
<gene>
    <name evidence="5" type="ORF">I551_8676</name>
</gene>
<evidence type="ECO:0000313" key="6">
    <source>
        <dbReference type="Proteomes" id="UP000020681"/>
    </source>
</evidence>
<evidence type="ECO:0000259" key="4">
    <source>
        <dbReference type="PROSITE" id="PS52019"/>
    </source>
</evidence>
<feature type="region of interest" description="N-terminal hotdog fold" evidence="2">
    <location>
        <begin position="1"/>
        <end position="112"/>
    </location>
</feature>
<evidence type="ECO:0000256" key="2">
    <source>
        <dbReference type="PROSITE-ProRule" id="PRU01363"/>
    </source>
</evidence>
<name>A0ABN0RA45_MYCUL</name>
<protein>
    <submittedName>
        <fullName evidence="5">Mycolactone polyketide synthase</fullName>
    </submittedName>
</protein>
<reference evidence="5 6" key="1">
    <citation type="submission" date="2014-01" db="EMBL/GenBank/DDBJ databases">
        <authorList>
            <person name="Dobos K."/>
            <person name="Lenaerts A."/>
            <person name="Ordway D."/>
            <person name="DeGroote M.A."/>
            <person name="Parker T."/>
            <person name="Sizemore C."/>
            <person name="Tallon L.J."/>
            <person name="Sadzewicz L.K."/>
            <person name="Sengamalay N."/>
            <person name="Fraser C.M."/>
            <person name="Hine E."/>
            <person name="Shefchek K.A."/>
            <person name="Das S.P."/>
            <person name="Tettelin H."/>
        </authorList>
    </citation>
    <scope>NUCLEOTIDE SEQUENCE [LARGE SCALE GENOMIC DNA]</scope>
    <source>
        <strain evidence="5 6">Harvey</strain>
    </source>
</reference>
<organism evidence="5 6">
    <name type="scientific">Mycobacterium ulcerans str. Harvey</name>
    <dbReference type="NCBI Taxonomy" id="1299332"/>
    <lineage>
        <taxon>Bacteria</taxon>
        <taxon>Bacillati</taxon>
        <taxon>Actinomycetota</taxon>
        <taxon>Actinomycetes</taxon>
        <taxon>Mycobacteriales</taxon>
        <taxon>Mycobacteriaceae</taxon>
        <taxon>Mycobacterium</taxon>
        <taxon>Mycobacterium ulcerans group</taxon>
    </lineage>
</organism>
<evidence type="ECO:0000256" key="3">
    <source>
        <dbReference type="SAM" id="MobiDB-lite"/>
    </source>
</evidence>
<feature type="region of interest" description="C-terminal hotdog fold" evidence="2">
    <location>
        <begin position="132"/>
        <end position="201"/>
    </location>
</feature>
<dbReference type="InterPro" id="IPR042104">
    <property type="entry name" value="PKS_dehydratase_sf"/>
</dbReference>
<proteinExistence type="predicted"/>
<dbReference type="Proteomes" id="UP000020681">
    <property type="component" value="Unassembled WGS sequence"/>
</dbReference>
<dbReference type="Pfam" id="PF21089">
    <property type="entry name" value="PKS_DH_N"/>
    <property type="match status" value="1"/>
</dbReference>
<feature type="compositionally biased region" description="Pro residues" evidence="3">
    <location>
        <begin position="117"/>
        <end position="127"/>
    </location>
</feature>
<dbReference type="PANTHER" id="PTHR43775:SF51">
    <property type="entry name" value="INACTIVE PHENOLPHTHIOCEROL SYNTHESIS POLYKETIDE SYNTHASE TYPE I PKS1-RELATED"/>
    <property type="match status" value="1"/>
</dbReference>
<dbReference type="PANTHER" id="PTHR43775">
    <property type="entry name" value="FATTY ACID SYNTHASE"/>
    <property type="match status" value="1"/>
</dbReference>
<dbReference type="InterPro" id="IPR020807">
    <property type="entry name" value="PKS_DH"/>
</dbReference>
<dbReference type="Pfam" id="PF14765">
    <property type="entry name" value="PS-DH"/>
    <property type="match status" value="1"/>
</dbReference>
<accession>A0ABN0RA45</accession>
<evidence type="ECO:0000256" key="1">
    <source>
        <dbReference type="ARBA" id="ARBA00022679"/>
    </source>
</evidence>
<sequence>MGVHRPDQPTHQPWLNEHAVESAVLFPSTGFVELALHVADRAGYSSVNELIVHTPCYSLATTPRIYRSPSPTPMTWAGSLLTSTRAHISAMTTPPPAMNNPSGSACQRSPDRTNHRPQPPPPNAVPWPPPGTAAIEVDDFYDDLAAQGYNYGPTFQGVQRICVTRHTRCHLREVELPEDTDIDGYGIHPPYSTPLYTPYSP</sequence>
<comment type="caution">
    <text evidence="2">Lacks conserved residue(s) required for the propagation of feature annotation.</text>
</comment>
<dbReference type="SMART" id="SM00826">
    <property type="entry name" value="PKS_DH"/>
    <property type="match status" value="1"/>
</dbReference>
<dbReference type="PROSITE" id="PS52019">
    <property type="entry name" value="PKS_MFAS_DH"/>
    <property type="match status" value="1"/>
</dbReference>
<dbReference type="InterPro" id="IPR050091">
    <property type="entry name" value="PKS_NRPS_Biosynth_Enz"/>
</dbReference>
<keyword evidence="1" id="KW-0808">Transferase</keyword>
<keyword evidence="6" id="KW-1185">Reference proteome</keyword>
<dbReference type="EMBL" id="JAOL01000022">
    <property type="protein sequence ID" value="EUA94051.1"/>
    <property type="molecule type" value="Genomic_DNA"/>
</dbReference>
<comment type="caution">
    <text evidence="5">The sequence shown here is derived from an EMBL/GenBank/DDBJ whole genome shotgun (WGS) entry which is preliminary data.</text>
</comment>
<feature type="region of interest" description="Disordered" evidence="3">
    <location>
        <begin position="90"/>
        <end position="127"/>
    </location>
</feature>
<dbReference type="InterPro" id="IPR049552">
    <property type="entry name" value="PKS_DH_N"/>
</dbReference>
<feature type="domain" description="PKS/mFAS DH" evidence="4">
    <location>
        <begin position="1"/>
        <end position="201"/>
    </location>
</feature>
<dbReference type="Gene3D" id="3.10.129.110">
    <property type="entry name" value="Polyketide synthase dehydratase"/>
    <property type="match status" value="1"/>
</dbReference>